<keyword evidence="1" id="KW-0812">Transmembrane</keyword>
<dbReference type="Proteomes" id="UP001162318">
    <property type="component" value="Unassembled WGS sequence"/>
</dbReference>
<dbReference type="EMBL" id="JAOCKX010000011">
    <property type="protein sequence ID" value="MDH2131446.1"/>
    <property type="molecule type" value="Genomic_DNA"/>
</dbReference>
<evidence type="ECO:0000313" key="4">
    <source>
        <dbReference type="Proteomes" id="UP001162318"/>
    </source>
</evidence>
<evidence type="ECO:0000256" key="1">
    <source>
        <dbReference type="SAM" id="Phobius"/>
    </source>
</evidence>
<gene>
    <name evidence="3" type="ORF">N5J77_09960</name>
</gene>
<keyword evidence="1" id="KW-1133">Transmembrane helix</keyword>
<dbReference type="InterPro" id="IPR019196">
    <property type="entry name" value="ABC_transp_unknown"/>
</dbReference>
<feature type="transmembrane region" description="Helical" evidence="1">
    <location>
        <begin position="39"/>
        <end position="56"/>
    </location>
</feature>
<accession>A0AA43B7L7</accession>
<evidence type="ECO:0000259" key="2">
    <source>
        <dbReference type="Pfam" id="PF09822"/>
    </source>
</evidence>
<feature type="transmembrane region" description="Helical" evidence="1">
    <location>
        <begin position="63"/>
        <end position="83"/>
    </location>
</feature>
<protein>
    <submittedName>
        <fullName evidence="3">GldG family protein</fullName>
    </submittedName>
</protein>
<keyword evidence="1" id="KW-0472">Membrane</keyword>
<feature type="transmembrane region" description="Helical" evidence="1">
    <location>
        <begin position="89"/>
        <end position="108"/>
    </location>
</feature>
<dbReference type="AlphaFoldDB" id="A0AA43B7L7"/>
<reference evidence="3" key="1">
    <citation type="submission" date="2022-09" db="EMBL/GenBank/DDBJ databases">
        <title>Intensive care unit water sources are persistently colonized with multi-drug resistant bacteria and are the site of extensive horizontal gene transfer of antibiotic resistance genes.</title>
        <authorList>
            <person name="Diorio-Toth L."/>
        </authorList>
    </citation>
    <scope>NUCLEOTIDE SEQUENCE</scope>
    <source>
        <strain evidence="3">GD03659</strain>
    </source>
</reference>
<sequence>MMSFVRFLSRLLTLLLPATLMLLAGLAVAWCTGQADPWCWGWPALLLLVPTGWWLARQDFLHALWVGLGGAGMALLFCALAAARMPDPWAMIGLLLLALAAAAGGALLWQRCWLPACVALAAALLLLGVGPARPISSQPDRPVLAVITALPLFWDEGGVGTRRDAPIVTLLRSRFDVRPIDDVRALAASGAPVLLLAQPRAMTPQALVALDRWVRNGGRLLLLTDPRLRWPSGLPLGDRRRAPMVGTLGPLLAHWGVRGGAVRDREIRHFLPDGRLLTMAGMQPLSLEGQVAAVPLRLRIGRGEVLLLGDADLIDDRLWLADPARPLDPRAWSADTPALMAQWLGAEMPDGRRWMRDVADVRLGLRSALLAGTGWAILGLMLLRRRSGRNGMRTKSENKLVKGGKNG</sequence>
<dbReference type="Pfam" id="PF09822">
    <property type="entry name" value="ABC_transp_aux"/>
    <property type="match status" value="1"/>
</dbReference>
<feature type="transmembrane region" description="Helical" evidence="1">
    <location>
        <begin position="363"/>
        <end position="383"/>
    </location>
</feature>
<dbReference type="RefSeq" id="WP_279728686.1">
    <property type="nucleotide sequence ID" value="NZ_JAOCKX010000011.1"/>
</dbReference>
<dbReference type="CDD" id="cd03143">
    <property type="entry name" value="A4_beta-galactosidase_middle_domain"/>
    <property type="match status" value="1"/>
</dbReference>
<feature type="domain" description="ABC-type uncharacterised transport system" evidence="2">
    <location>
        <begin position="142"/>
        <end position="258"/>
    </location>
</feature>
<evidence type="ECO:0000313" key="3">
    <source>
        <dbReference type="EMBL" id="MDH2131446.1"/>
    </source>
</evidence>
<organism evidence="3 4">
    <name type="scientific">Sphingobium yanoikuyae</name>
    <name type="common">Sphingomonas yanoikuyae</name>
    <dbReference type="NCBI Taxonomy" id="13690"/>
    <lineage>
        <taxon>Bacteria</taxon>
        <taxon>Pseudomonadati</taxon>
        <taxon>Pseudomonadota</taxon>
        <taxon>Alphaproteobacteria</taxon>
        <taxon>Sphingomonadales</taxon>
        <taxon>Sphingomonadaceae</taxon>
        <taxon>Sphingobium</taxon>
    </lineage>
</organism>
<comment type="caution">
    <text evidence="3">The sequence shown here is derived from an EMBL/GenBank/DDBJ whole genome shotgun (WGS) entry which is preliminary data.</text>
</comment>
<proteinExistence type="predicted"/>
<name>A0AA43B7L7_SPHYA</name>
<feature type="transmembrane region" description="Helical" evidence="1">
    <location>
        <begin position="113"/>
        <end position="132"/>
    </location>
</feature>